<evidence type="ECO:0000313" key="3">
    <source>
        <dbReference type="Proteomes" id="UP001642484"/>
    </source>
</evidence>
<dbReference type="Proteomes" id="UP001642484">
    <property type="component" value="Unassembled WGS sequence"/>
</dbReference>
<organism evidence="2 3">
    <name type="scientific">Durusdinium trenchii</name>
    <dbReference type="NCBI Taxonomy" id="1381693"/>
    <lineage>
        <taxon>Eukaryota</taxon>
        <taxon>Sar</taxon>
        <taxon>Alveolata</taxon>
        <taxon>Dinophyceae</taxon>
        <taxon>Suessiales</taxon>
        <taxon>Symbiodiniaceae</taxon>
        <taxon>Durusdinium</taxon>
    </lineage>
</organism>
<evidence type="ECO:0000313" key="2">
    <source>
        <dbReference type="EMBL" id="CAK9064409.1"/>
    </source>
</evidence>
<name>A0ABP0NLH7_9DINO</name>
<dbReference type="EMBL" id="CAXAMN010021906">
    <property type="protein sequence ID" value="CAK9064409.1"/>
    <property type="molecule type" value="Genomic_DNA"/>
</dbReference>
<reference evidence="2 3" key="1">
    <citation type="submission" date="2024-02" db="EMBL/GenBank/DDBJ databases">
        <authorList>
            <person name="Chen Y."/>
            <person name="Shah S."/>
            <person name="Dougan E. K."/>
            <person name="Thang M."/>
            <person name="Chan C."/>
        </authorList>
    </citation>
    <scope>NUCLEOTIDE SEQUENCE [LARGE SCALE GENOMIC DNA]</scope>
</reference>
<evidence type="ECO:0000256" key="1">
    <source>
        <dbReference type="SAM" id="MobiDB-lite"/>
    </source>
</evidence>
<proteinExistence type="predicted"/>
<keyword evidence="3" id="KW-1185">Reference proteome</keyword>
<accession>A0ABP0NLH7</accession>
<comment type="caution">
    <text evidence="2">The sequence shown here is derived from an EMBL/GenBank/DDBJ whole genome shotgun (WGS) entry which is preliminary data.</text>
</comment>
<feature type="compositionally biased region" description="Basic and acidic residues" evidence="1">
    <location>
        <begin position="739"/>
        <end position="748"/>
    </location>
</feature>
<protein>
    <submittedName>
        <fullName evidence="2">Uncharacterized protein</fullName>
    </submittedName>
</protein>
<feature type="compositionally biased region" description="Basic and acidic residues" evidence="1">
    <location>
        <begin position="716"/>
        <end position="733"/>
    </location>
</feature>
<gene>
    <name evidence="2" type="ORF">CCMP2556_LOCUS31645</name>
</gene>
<sequence>MEEKRWQALLQDMKRRGYKPTPHEEKISQNFHNAKNKFEAFPDLFGLKARHVRYLVLVPATLEICKNQIKDGEEYTLHRTRCLESMEKVYEVMDQHHLHIPEDAFWKLKKATDLCLQKGKKYTWATTGVWFKQLESELKKLFSFEGGKPLQVAAELGSITSVVKLYLQELAGEHQADVATALGWDPFDTEHWQSQLADDRLPRPQRTACAGWLVPLPCHAILHQFNSWATVLRSEVLQQPFAGIVGLEALCLQGREIPAVLKDTSETSISAQQLADLEAIASTLGASEAIPQAELLALPEEPEVVLAESEAPMPGLGYISGRARKSFQKTALEVDSFAPSGAQVLRRRPQHRGAARRHFERILGARHPASIRLHRRLQRLEQEMQLHGATSAPLSETLHRKRRWYKSKSHQKAYKQSMDLAARKTHLWRSLNRHRLGGFEPHLVRGRFVEPGSSKKASTRSSILSLEQSVVLARTLGGATLGLPGAEELLQQLGDYSAKVANLEKTSPLERQRTLVALSRLASALDRRSPRLFEALEALLSQSTLVAFLRRSSPRALPRSFLSYLQLAATTCDDAGRLRNVVNAQLKELLWIGADGRALLWTLPAEELASLVGSLAKLLGDPESLAPRSRARLRRGLLAGLRSLQCDQTGAALPRGWQRPLEASSGGPPSASDLRTLAAGLLWLATRHEVASTQKVCSEVGISAKTAEATALSWRVKEKRSQTGEPGRMEYSRTELLGEEEKPKVELL</sequence>
<feature type="region of interest" description="Disordered" evidence="1">
    <location>
        <begin position="716"/>
        <end position="748"/>
    </location>
</feature>